<keyword evidence="2" id="KW-1185">Reference proteome</keyword>
<comment type="caution">
    <text evidence="1">The sequence shown here is derived from an EMBL/GenBank/DDBJ whole genome shotgun (WGS) entry which is preliminary data.</text>
</comment>
<protein>
    <submittedName>
        <fullName evidence="1">Uncharacterized protein</fullName>
    </submittedName>
</protein>
<name>L1QF07_9CLOT</name>
<dbReference type="HOGENOM" id="CLU_2631883_0_0_9"/>
<dbReference type="RefSeq" id="WP_005213408.1">
    <property type="nucleotide sequence ID" value="NZ_KB291645.1"/>
</dbReference>
<reference evidence="1 2" key="1">
    <citation type="submission" date="2012-05" db="EMBL/GenBank/DDBJ databases">
        <authorList>
            <person name="Weinstock G."/>
            <person name="Sodergren E."/>
            <person name="Lobos E.A."/>
            <person name="Fulton L."/>
            <person name="Fulton R."/>
            <person name="Courtney L."/>
            <person name="Fronick C."/>
            <person name="O'Laughlin M."/>
            <person name="Godfrey J."/>
            <person name="Wilson R.M."/>
            <person name="Miner T."/>
            <person name="Farmer C."/>
            <person name="Delehaunty K."/>
            <person name="Cordes M."/>
            <person name="Minx P."/>
            <person name="Tomlinson C."/>
            <person name="Chen J."/>
            <person name="Wollam A."/>
            <person name="Pepin K.H."/>
            <person name="Bhonagiri V."/>
            <person name="Zhang X."/>
            <person name="Suruliraj S."/>
            <person name="Warren W."/>
            <person name="Mitreva M."/>
            <person name="Mardis E.R."/>
            <person name="Wilson R.K."/>
        </authorList>
    </citation>
    <scope>NUCLEOTIDE SEQUENCE [LARGE SCALE GENOMIC DNA]</scope>
    <source>
        <strain evidence="1 2">DSM 1785</strain>
    </source>
</reference>
<sequence length="77" mass="9313">MEEKVINLVGLKELRRHNKEQLEVFYYLGVLGRKTLKDVTKEDRKEFKEYYNFLKTQDEFQVKLTILGIENSFKQVI</sequence>
<dbReference type="AlphaFoldDB" id="L1QF07"/>
<dbReference type="Proteomes" id="UP000010420">
    <property type="component" value="Unassembled WGS sequence"/>
</dbReference>
<evidence type="ECO:0000313" key="1">
    <source>
        <dbReference type="EMBL" id="EKY26579.1"/>
    </source>
</evidence>
<dbReference type="EMBL" id="AMEZ01000053">
    <property type="protein sequence ID" value="EKY26579.1"/>
    <property type="molecule type" value="Genomic_DNA"/>
</dbReference>
<evidence type="ECO:0000313" key="2">
    <source>
        <dbReference type="Proteomes" id="UP000010420"/>
    </source>
</evidence>
<gene>
    <name evidence="1" type="ORF">HMPREF0216_01764</name>
</gene>
<organism evidence="1 2">
    <name type="scientific">Clostridium celatum DSM 1785</name>
    <dbReference type="NCBI Taxonomy" id="545697"/>
    <lineage>
        <taxon>Bacteria</taxon>
        <taxon>Bacillati</taxon>
        <taxon>Bacillota</taxon>
        <taxon>Clostridia</taxon>
        <taxon>Eubacteriales</taxon>
        <taxon>Clostridiaceae</taxon>
        <taxon>Clostridium</taxon>
    </lineage>
</organism>
<proteinExistence type="predicted"/>
<dbReference type="STRING" id="545697.HMPREF0216_01764"/>
<dbReference type="PATRIC" id="fig|545697.3.peg.1735"/>
<accession>L1QF07</accession>